<feature type="region of interest" description="Disordered" evidence="1">
    <location>
        <begin position="478"/>
        <end position="519"/>
    </location>
</feature>
<feature type="region of interest" description="Disordered" evidence="1">
    <location>
        <begin position="221"/>
        <end position="242"/>
    </location>
</feature>
<feature type="region of interest" description="Disordered" evidence="1">
    <location>
        <begin position="669"/>
        <end position="745"/>
    </location>
</feature>
<keyword evidence="2" id="KW-1185">Reference proteome</keyword>
<feature type="region of interest" description="Disordered" evidence="1">
    <location>
        <begin position="1096"/>
        <end position="1142"/>
    </location>
</feature>
<feature type="region of interest" description="Disordered" evidence="1">
    <location>
        <begin position="794"/>
        <end position="836"/>
    </location>
</feature>
<organism evidence="2 3">
    <name type="scientific">Plectus sambesii</name>
    <dbReference type="NCBI Taxonomy" id="2011161"/>
    <lineage>
        <taxon>Eukaryota</taxon>
        <taxon>Metazoa</taxon>
        <taxon>Ecdysozoa</taxon>
        <taxon>Nematoda</taxon>
        <taxon>Chromadorea</taxon>
        <taxon>Plectida</taxon>
        <taxon>Plectina</taxon>
        <taxon>Plectoidea</taxon>
        <taxon>Plectidae</taxon>
        <taxon>Plectus</taxon>
    </lineage>
</organism>
<feature type="region of interest" description="Disordered" evidence="1">
    <location>
        <begin position="874"/>
        <end position="922"/>
    </location>
</feature>
<feature type="compositionally biased region" description="Polar residues" evidence="1">
    <location>
        <begin position="733"/>
        <end position="745"/>
    </location>
</feature>
<feature type="compositionally biased region" description="Basic and acidic residues" evidence="1">
    <location>
        <begin position="708"/>
        <end position="720"/>
    </location>
</feature>
<evidence type="ECO:0000313" key="2">
    <source>
        <dbReference type="Proteomes" id="UP000887566"/>
    </source>
</evidence>
<feature type="compositionally biased region" description="Basic and acidic residues" evidence="1">
    <location>
        <begin position="416"/>
        <end position="428"/>
    </location>
</feature>
<accession>A0A914XDT0</accession>
<feature type="region of interest" description="Disordered" evidence="1">
    <location>
        <begin position="369"/>
        <end position="452"/>
    </location>
</feature>
<feature type="compositionally biased region" description="Polar residues" evidence="1">
    <location>
        <begin position="177"/>
        <end position="191"/>
    </location>
</feature>
<evidence type="ECO:0000256" key="1">
    <source>
        <dbReference type="SAM" id="MobiDB-lite"/>
    </source>
</evidence>
<feature type="region of interest" description="Disordered" evidence="1">
    <location>
        <begin position="267"/>
        <end position="301"/>
    </location>
</feature>
<reference evidence="3" key="1">
    <citation type="submission" date="2022-11" db="UniProtKB">
        <authorList>
            <consortium name="WormBaseParasite"/>
        </authorList>
    </citation>
    <scope>IDENTIFICATION</scope>
</reference>
<evidence type="ECO:0000313" key="3">
    <source>
        <dbReference type="WBParaSite" id="PSAMB.scaffold71size86828.g1625.t1"/>
    </source>
</evidence>
<name>A0A914XDT0_9BILA</name>
<proteinExistence type="predicted"/>
<dbReference type="WBParaSite" id="PSAMB.scaffold71size86828.g1625.t1">
    <property type="protein sequence ID" value="PSAMB.scaffold71size86828.g1625.t1"/>
    <property type="gene ID" value="PSAMB.scaffold71size86828.g1625"/>
</dbReference>
<feature type="compositionally biased region" description="Basic and acidic residues" evidence="1">
    <location>
        <begin position="794"/>
        <end position="803"/>
    </location>
</feature>
<dbReference type="AlphaFoldDB" id="A0A914XDT0"/>
<feature type="compositionally biased region" description="Basic and acidic residues" evidence="1">
    <location>
        <begin position="879"/>
        <end position="895"/>
    </location>
</feature>
<feature type="compositionally biased region" description="Polar residues" evidence="1">
    <location>
        <begin position="1113"/>
        <end position="1122"/>
    </location>
</feature>
<feature type="region of interest" description="Disordered" evidence="1">
    <location>
        <begin position="549"/>
        <end position="570"/>
    </location>
</feature>
<protein>
    <submittedName>
        <fullName evidence="3">Uncharacterized protein</fullName>
    </submittedName>
</protein>
<feature type="compositionally biased region" description="Basic residues" evidence="1">
    <location>
        <begin position="278"/>
        <end position="291"/>
    </location>
</feature>
<feature type="compositionally biased region" description="Basic and acidic residues" evidence="1">
    <location>
        <begin position="686"/>
        <end position="699"/>
    </location>
</feature>
<sequence length="1142" mass="127489">MRAGELLSAPGCRRCDACFRQLTACSKDAPAGFLCADCRRHRYRCYDFFGARYFLHSVDFSSRSPSSFVRLDMGNSKSTGHGASKYDNPALRSISWQPNPAFPSVGHYPGGMPPPHEYGRQRSHSTSNGSVLRDDSKFGANGHGLIGHKSQQERASSSTALHNPPPETSPLRRNAELSPNKTTQPGTSDSGYFTGVDSDPKSRTRNLRGSRLSLNEAVFLGNAPAGHPHHGPPPPHSGNFGAPPYGYPPMNQPPPGFMPPPFDPFFGPPPPDCFDSKKMKKWKKKQKKLMKRGSFPTLGEFPGPMGPYGPYPPHMYPVGPPGPGYAPFGQPYRAQSVGNLPDQCAVTEILPPAANRAYGSQSELLWTMHNFPSPAADQQSTTASAKGGSKKEKKKDSIGPPRSVHSSLSGKGSRRSRQEATHFEEERQLNSTESGAHMLMTGSLLREDDSPKDQQAVIYETLKAQRQRTMVATAEVAAEQENISIDISQESPETSAEDGDERNDQKSPLPPLKISPEAQAIMDRNAQLFPKRELPQATKMPPAPFVEAKTDARKDTAPSAEPSSAIDTAREAELTAVVNDVIPRRKPKRPKQLEPLDAWRAIDVSDQVNARQPQRNWPPPPCVAQETINVRLVPVAPGRTDSQSEPIYQEYDEKLPEFKKRLIETGSFDISDHDRRFIGSDQSTPKVERKDEPLGDYHRKQNGNGNGVDHHQHTPEDRPAPRRIAPSPLGTMNGDTSRSNMKANDHSTWLRTRMAEQRKYDSNGSLTPSTANIKAGDMSDIDFSWVHDLETRMQREGADDPRMRVGRPGFRTAHSKESIPDSTTIETNGGRRSQLDDNKANRYFGMYSAPQMLVTDDSRKELDAIRSNVRSKAAMFESEAQRAEREMCERREQIGRHRQSRSSSAPRYDDPEGPYIPHPDYTAGANDDRYMLNAGYNALSVDTSAHNHHHQQMLQQQQQQRNFYNYQNGRDHDPISPSERRIRRLEPQRQQQIAAMNASFESSSSGGGMHMGGGKFAPESRLSAYDAHFGQMKQQQSPRAMMKQQQQQSPRAMMKQHSPRAYDSAELLQRGRRYDATEYYRQNIRAEKEREVAAKAQKKGWFGSLSRSRESLDANSRNNAVHRSQPALNHVDPRARYGNGYH</sequence>
<dbReference type="Proteomes" id="UP000887566">
    <property type="component" value="Unplaced"/>
</dbReference>
<feature type="region of interest" description="Disordered" evidence="1">
    <location>
        <begin position="102"/>
        <end position="208"/>
    </location>
</feature>
<feature type="compositionally biased region" description="Polar residues" evidence="1">
    <location>
        <begin position="481"/>
        <end position="494"/>
    </location>
</feature>
<feature type="compositionally biased region" description="Polar residues" evidence="1">
    <location>
        <begin position="820"/>
        <end position="831"/>
    </location>
</feature>